<name>D8LBB3_ECTSI</name>
<sequence>MRRLLNRQASRGPTSGADPASPFSTDSEDNQREPRERFGDRMTSDSTDGEVRSTLSAADGQRNRRRDERGRTSPSLLQLARQRSMQKVPGTPGSTSGRNSPTNIREEVEPQAEASAAAVGGRRSVKSWETPHNVGQGMGSGDNGDDGTLFRRGSGGFGIGEAQFDEEEPLLREEVADYVGSIDFRDGTGPSALPPNEVVRAFRDADEIALLGRGGEFWSRLTGDGHGRDQRHHSVGRGDGRAGSRGVGREPRGGGANGRRRRVVHVESATTGKFFKVYEGLGGSRGGGEAWSTSVRHPGGGDGAGEDGLEKEGREGRGAGSGGGGAGSFAEDEVRAAERLGIPVREVSLMRLNKGVEAGTLLVQGVLAGLTLASAYAMLLAESLESFVAAYEAQAGEIRRAMFFLCTLALMGTEDQLMQAKGKGEVWARLGWWGRLDLQGSVLLYGGCLVSSLVCAVADTGIANAYGSSAEGWYVSEMEDGLRSTVLLWYGCNLARLLLAWIGLFLVCRRRWRASLLGDQSQIELKGQRDKLAAAEEQISRLNGRNLDPLTTKELQELRGSLKRALDNAERMIGLR</sequence>
<feature type="region of interest" description="Disordered" evidence="2">
    <location>
        <begin position="284"/>
        <end position="329"/>
    </location>
</feature>
<feature type="coiled-coil region" evidence="1">
    <location>
        <begin position="518"/>
        <end position="572"/>
    </location>
</feature>
<feature type="region of interest" description="Disordered" evidence="2">
    <location>
        <begin position="221"/>
        <end position="263"/>
    </location>
</feature>
<gene>
    <name evidence="4" type="ORF">Esi_0000_0353</name>
</gene>
<feature type="compositionally biased region" description="Basic and acidic residues" evidence="2">
    <location>
        <begin position="61"/>
        <end position="71"/>
    </location>
</feature>
<feature type="transmembrane region" description="Helical" evidence="3">
    <location>
        <begin position="442"/>
        <end position="467"/>
    </location>
</feature>
<evidence type="ECO:0000256" key="2">
    <source>
        <dbReference type="SAM" id="MobiDB-lite"/>
    </source>
</evidence>
<feature type="transmembrane region" description="Helical" evidence="3">
    <location>
        <begin position="487"/>
        <end position="507"/>
    </location>
</feature>
<evidence type="ECO:0000313" key="4">
    <source>
        <dbReference type="EMBL" id="CBN76622.1"/>
    </source>
</evidence>
<feature type="compositionally biased region" description="Polar residues" evidence="2">
    <location>
        <begin position="92"/>
        <end position="103"/>
    </location>
</feature>
<organism evidence="4 5">
    <name type="scientific">Ectocarpus siliculosus</name>
    <name type="common">Brown alga</name>
    <name type="synonym">Conferva siliculosa</name>
    <dbReference type="NCBI Taxonomy" id="2880"/>
    <lineage>
        <taxon>Eukaryota</taxon>
        <taxon>Sar</taxon>
        <taxon>Stramenopiles</taxon>
        <taxon>Ochrophyta</taxon>
        <taxon>PX clade</taxon>
        <taxon>Phaeophyceae</taxon>
        <taxon>Ectocarpales</taxon>
        <taxon>Ectocarpaceae</taxon>
        <taxon>Ectocarpus</taxon>
    </lineage>
</organism>
<feature type="compositionally biased region" description="Basic and acidic residues" evidence="2">
    <location>
        <begin position="236"/>
        <end position="252"/>
    </location>
</feature>
<feature type="compositionally biased region" description="Gly residues" evidence="2">
    <location>
        <begin position="318"/>
        <end position="327"/>
    </location>
</feature>
<keyword evidence="3" id="KW-0812">Transmembrane</keyword>
<evidence type="ECO:0000313" key="5">
    <source>
        <dbReference type="Proteomes" id="UP000002630"/>
    </source>
</evidence>
<evidence type="ECO:0008006" key="6">
    <source>
        <dbReference type="Google" id="ProtNLM"/>
    </source>
</evidence>
<dbReference type="InParanoid" id="D8LBB3"/>
<evidence type="ECO:0000256" key="3">
    <source>
        <dbReference type="SAM" id="Phobius"/>
    </source>
</evidence>
<protein>
    <recommendedName>
        <fullName evidence="6">Transmembrane protein</fullName>
    </recommendedName>
</protein>
<keyword evidence="3" id="KW-0472">Membrane</keyword>
<keyword evidence="1" id="KW-0175">Coiled coil</keyword>
<reference evidence="4 5" key="1">
    <citation type="journal article" date="2010" name="Nature">
        <title>The Ectocarpus genome and the independent evolution of multicellularity in brown algae.</title>
        <authorList>
            <person name="Cock J.M."/>
            <person name="Sterck L."/>
            <person name="Rouze P."/>
            <person name="Scornet D."/>
            <person name="Allen A.E."/>
            <person name="Amoutzias G."/>
            <person name="Anthouard V."/>
            <person name="Artiguenave F."/>
            <person name="Aury J.M."/>
            <person name="Badger J.H."/>
            <person name="Beszteri B."/>
            <person name="Billiau K."/>
            <person name="Bonnet E."/>
            <person name="Bothwell J.H."/>
            <person name="Bowler C."/>
            <person name="Boyen C."/>
            <person name="Brownlee C."/>
            <person name="Carrano C.J."/>
            <person name="Charrier B."/>
            <person name="Cho G.Y."/>
            <person name="Coelho S.M."/>
            <person name="Collen J."/>
            <person name="Corre E."/>
            <person name="Da Silva C."/>
            <person name="Delage L."/>
            <person name="Delaroque N."/>
            <person name="Dittami S.M."/>
            <person name="Doulbeau S."/>
            <person name="Elias M."/>
            <person name="Farnham G."/>
            <person name="Gachon C.M."/>
            <person name="Gschloessl B."/>
            <person name="Heesch S."/>
            <person name="Jabbari K."/>
            <person name="Jubin C."/>
            <person name="Kawai H."/>
            <person name="Kimura K."/>
            <person name="Kloareg B."/>
            <person name="Kupper F.C."/>
            <person name="Lang D."/>
            <person name="Le Bail A."/>
            <person name="Leblanc C."/>
            <person name="Lerouge P."/>
            <person name="Lohr M."/>
            <person name="Lopez P.J."/>
            <person name="Martens C."/>
            <person name="Maumus F."/>
            <person name="Michel G."/>
            <person name="Miranda-Saavedra D."/>
            <person name="Morales J."/>
            <person name="Moreau H."/>
            <person name="Motomura T."/>
            <person name="Nagasato C."/>
            <person name="Napoli C.A."/>
            <person name="Nelson D.R."/>
            <person name="Nyvall-Collen P."/>
            <person name="Peters A.F."/>
            <person name="Pommier C."/>
            <person name="Potin P."/>
            <person name="Poulain J."/>
            <person name="Quesneville H."/>
            <person name="Read B."/>
            <person name="Rensing S.A."/>
            <person name="Ritter A."/>
            <person name="Rousvoal S."/>
            <person name="Samanta M."/>
            <person name="Samson G."/>
            <person name="Schroeder D.C."/>
            <person name="Segurens B."/>
            <person name="Strittmatter M."/>
            <person name="Tonon T."/>
            <person name="Tregear J.W."/>
            <person name="Valentin K."/>
            <person name="von Dassow P."/>
            <person name="Yamagishi T."/>
            <person name="Van de Peer Y."/>
            <person name="Wincker P."/>
        </authorList>
    </citation>
    <scope>NUCLEOTIDE SEQUENCE [LARGE SCALE GENOMIC DNA]</scope>
    <source>
        <strain evidence="5">Ec32 / CCAP1310/4</strain>
    </source>
</reference>
<feature type="compositionally biased region" description="Polar residues" evidence="2">
    <location>
        <begin position="72"/>
        <end position="85"/>
    </location>
</feature>
<keyword evidence="5" id="KW-1185">Reference proteome</keyword>
<dbReference type="EMBL" id="FN647682">
    <property type="protein sequence ID" value="CBN76622.1"/>
    <property type="molecule type" value="Genomic_DNA"/>
</dbReference>
<keyword evidence="3" id="KW-1133">Transmembrane helix</keyword>
<dbReference type="EMBL" id="FN649726">
    <property type="protein sequence ID" value="CBN76622.1"/>
    <property type="molecule type" value="Genomic_DNA"/>
</dbReference>
<feature type="region of interest" description="Disordered" evidence="2">
    <location>
        <begin position="1"/>
        <end position="168"/>
    </location>
</feature>
<dbReference type="Proteomes" id="UP000002630">
    <property type="component" value="Linkage Group LG01"/>
</dbReference>
<accession>D8LBB3</accession>
<proteinExistence type="predicted"/>
<feature type="compositionally biased region" description="Basic and acidic residues" evidence="2">
    <location>
        <begin position="308"/>
        <end position="317"/>
    </location>
</feature>
<evidence type="ECO:0000256" key="1">
    <source>
        <dbReference type="SAM" id="Coils"/>
    </source>
</evidence>
<feature type="compositionally biased region" description="Basic and acidic residues" evidence="2">
    <location>
        <begin position="29"/>
        <end position="43"/>
    </location>
</feature>
<dbReference type="AlphaFoldDB" id="D8LBB3"/>